<dbReference type="Proteomes" id="UP000198816">
    <property type="component" value="Unassembled WGS sequence"/>
</dbReference>
<sequence length="569" mass="60424">MNTRKRQLAMTALGVATLAITAVGTQGAPPAPPWFTWTTVVNNGDFMPTDSCVPTAPSTPPCRTFNSYNQPSVNANQVVVIRARSRGGQGGQAVHGVYTRDMAAAGPVVRILDRSTLVPQPNNLDSTFIEPPSFPRIDIGMDTVATRGNHQPVWRYFLDDVTETRAGTTGVYTNPFGDLIAGASKLGAVPDFSFFEVPEAPGTPFDVFPGAPAVTDGATIAFKGNYPVNGVGKTGVYYRDLENAPIPLSADNLEPAGGSNPVVLIANSLDTFIPGTRTIFGSTAPPSAANRQMVFAGFDNEDKPTLGGIYLAPLNGTTQPPLRTLVAIGGQVPGENSKARFNRLGEGVSFDGRFVAFWGAWGTEKKTLVLQCRTEGNADRVAFCNQQHPNGFITTVPVNQGIFVHDLGTRQTQVVAKTPADYDDFVYWNFSGRTPGTGEGDDDGELARWRSASFVAVSGLVDGTLTDATFHAAFKARTGILMSGTYAEPVDGIYLREGPGKASLLTLVETDMDGSLIDPEAVDDLGAALPVTEMGIERDGFRGNSLVINASMGTEETGWAGIYLTEVPE</sequence>
<accession>A0A1H2Z8Z6</accession>
<keyword evidence="3" id="KW-1185">Reference proteome</keyword>
<reference evidence="3" key="1">
    <citation type="submission" date="2016-10" db="EMBL/GenBank/DDBJ databases">
        <authorList>
            <person name="Varghese N."/>
            <person name="Submissions S."/>
        </authorList>
    </citation>
    <scope>NUCLEOTIDE SEQUENCE [LARGE SCALE GENOMIC DNA]</scope>
    <source>
        <strain evidence="3">DSM 217</strain>
    </source>
</reference>
<dbReference type="STRING" id="1058.SAMN05421783_1152"/>
<dbReference type="AlphaFoldDB" id="A0A1H2Z8Z6"/>
<proteinExistence type="predicted"/>
<feature type="chain" id="PRO_5011627451" evidence="1">
    <location>
        <begin position="28"/>
        <end position="569"/>
    </location>
</feature>
<protein>
    <submittedName>
        <fullName evidence="2">Uncharacterized protein</fullName>
    </submittedName>
</protein>
<evidence type="ECO:0000313" key="3">
    <source>
        <dbReference type="Proteomes" id="UP000198816"/>
    </source>
</evidence>
<gene>
    <name evidence="2" type="ORF">SAMN05421783_1152</name>
</gene>
<keyword evidence="1" id="KW-0732">Signal</keyword>
<name>A0A1H2Z8Z6_THIRO</name>
<organism evidence="2 3">
    <name type="scientific">Thiocapsa roseopersicina</name>
    <dbReference type="NCBI Taxonomy" id="1058"/>
    <lineage>
        <taxon>Bacteria</taxon>
        <taxon>Pseudomonadati</taxon>
        <taxon>Pseudomonadota</taxon>
        <taxon>Gammaproteobacteria</taxon>
        <taxon>Chromatiales</taxon>
        <taxon>Chromatiaceae</taxon>
        <taxon>Thiocapsa</taxon>
    </lineage>
</organism>
<evidence type="ECO:0000313" key="2">
    <source>
        <dbReference type="EMBL" id="SDX13806.1"/>
    </source>
</evidence>
<dbReference type="EMBL" id="FNNZ01000015">
    <property type="protein sequence ID" value="SDX13806.1"/>
    <property type="molecule type" value="Genomic_DNA"/>
</dbReference>
<evidence type="ECO:0000256" key="1">
    <source>
        <dbReference type="SAM" id="SignalP"/>
    </source>
</evidence>
<feature type="signal peptide" evidence="1">
    <location>
        <begin position="1"/>
        <end position="27"/>
    </location>
</feature>